<dbReference type="Gene3D" id="3.40.30.10">
    <property type="entry name" value="Glutaredoxin"/>
    <property type="match status" value="1"/>
</dbReference>
<accession>A0A9D7HS72</accession>
<sequence length="109" mass="12141">MPNKPIRHVFICSQARPPGHPRGSCAQKGCNELLQVFWKELQQRNAYDTIAITYAGCLGPCDLGANVLVYPEGILYNKVSKEDVFEIFDRHLVGGEPVERLLAANAVWS</sequence>
<protein>
    <submittedName>
        <fullName evidence="1">(2Fe-2S) ferredoxin domain-containing protein</fullName>
    </submittedName>
</protein>
<organism evidence="1 2">
    <name type="scientific">Candidatus Methylophosphatis roskildensis</name>
    <dbReference type="NCBI Taxonomy" id="2899263"/>
    <lineage>
        <taxon>Bacteria</taxon>
        <taxon>Pseudomonadati</taxon>
        <taxon>Pseudomonadota</taxon>
        <taxon>Betaproteobacteria</taxon>
        <taxon>Nitrosomonadales</taxon>
        <taxon>Sterolibacteriaceae</taxon>
        <taxon>Candidatus Methylophosphatis</taxon>
    </lineage>
</organism>
<dbReference type="Proteomes" id="UP000807785">
    <property type="component" value="Unassembled WGS sequence"/>
</dbReference>
<dbReference type="CDD" id="cd02980">
    <property type="entry name" value="TRX_Fd_family"/>
    <property type="match status" value="1"/>
</dbReference>
<comment type="caution">
    <text evidence="1">The sequence shown here is derived from an EMBL/GenBank/DDBJ whole genome shotgun (WGS) entry which is preliminary data.</text>
</comment>
<evidence type="ECO:0000313" key="2">
    <source>
        <dbReference type="Proteomes" id="UP000807785"/>
    </source>
</evidence>
<dbReference type="AlphaFoldDB" id="A0A9D7HS72"/>
<proteinExistence type="predicted"/>
<evidence type="ECO:0000313" key="1">
    <source>
        <dbReference type="EMBL" id="MBK6974276.1"/>
    </source>
</evidence>
<name>A0A9D7HS72_9PROT</name>
<dbReference type="InterPro" id="IPR036249">
    <property type="entry name" value="Thioredoxin-like_sf"/>
</dbReference>
<dbReference type="EMBL" id="JADJEV010000004">
    <property type="protein sequence ID" value="MBK6974276.1"/>
    <property type="molecule type" value="Genomic_DNA"/>
</dbReference>
<gene>
    <name evidence="1" type="ORF">IPH26_15460</name>
</gene>
<reference evidence="1" key="1">
    <citation type="submission" date="2020-10" db="EMBL/GenBank/DDBJ databases">
        <title>Connecting structure to function with the recovery of over 1000 high-quality activated sludge metagenome-assembled genomes encoding full-length rRNA genes using long-read sequencing.</title>
        <authorList>
            <person name="Singleton C.M."/>
            <person name="Petriglieri F."/>
            <person name="Kristensen J.M."/>
            <person name="Kirkegaard R.H."/>
            <person name="Michaelsen T.Y."/>
            <person name="Andersen M.H."/>
            <person name="Karst S.M."/>
            <person name="Dueholm M.S."/>
            <person name="Nielsen P.H."/>
            <person name="Albertsen M."/>
        </authorList>
    </citation>
    <scope>NUCLEOTIDE SEQUENCE</scope>
    <source>
        <strain evidence="1">Bjer_18-Q3-R1-45_BAT3C.347</strain>
    </source>
</reference>
<dbReference type="SUPFAM" id="SSF52833">
    <property type="entry name" value="Thioredoxin-like"/>
    <property type="match status" value="1"/>
</dbReference>